<evidence type="ECO:0000313" key="3">
    <source>
        <dbReference type="Proteomes" id="UP000015347"/>
    </source>
</evidence>
<dbReference type="PROSITE" id="PS51186">
    <property type="entry name" value="GNAT"/>
    <property type="match status" value="1"/>
</dbReference>
<dbReference type="Proteomes" id="UP000015347">
    <property type="component" value="Unassembled WGS sequence"/>
</dbReference>
<dbReference type="Pfam" id="PF13508">
    <property type="entry name" value="Acetyltransf_7"/>
    <property type="match status" value="1"/>
</dbReference>
<dbReference type="AlphaFoldDB" id="S9SB44"/>
<dbReference type="SUPFAM" id="SSF55729">
    <property type="entry name" value="Acyl-CoA N-acyltransferases (Nat)"/>
    <property type="match status" value="1"/>
</dbReference>
<organism evidence="2 3">
    <name type="scientific">Salipiger mucosus DSM 16094</name>
    <dbReference type="NCBI Taxonomy" id="1123237"/>
    <lineage>
        <taxon>Bacteria</taxon>
        <taxon>Pseudomonadati</taxon>
        <taxon>Pseudomonadota</taxon>
        <taxon>Alphaproteobacteria</taxon>
        <taxon>Rhodobacterales</taxon>
        <taxon>Roseobacteraceae</taxon>
        <taxon>Salipiger</taxon>
    </lineage>
</organism>
<dbReference type="GO" id="GO:0016747">
    <property type="term" value="F:acyltransferase activity, transferring groups other than amino-acyl groups"/>
    <property type="evidence" value="ECO:0007669"/>
    <property type="project" value="InterPro"/>
</dbReference>
<reference evidence="3" key="1">
    <citation type="journal article" date="2014" name="Stand. Genomic Sci.">
        <title>Genome sequence of the exopolysaccharide-producing Salipiger mucosus type strain (DSM 16094(T)), a moderately halophilic member of the Roseobacter clade.</title>
        <authorList>
            <person name="Riedel T."/>
            <person name="Spring S."/>
            <person name="Fiebig A."/>
            <person name="Petersen J."/>
            <person name="Kyrpides N.C."/>
            <person name="Goker M."/>
            <person name="Klenk H.P."/>
        </authorList>
    </citation>
    <scope>NUCLEOTIDE SEQUENCE [LARGE SCALE GENOMIC DNA]</scope>
    <source>
        <strain evidence="3">DSM 16094</strain>
    </source>
</reference>
<feature type="domain" description="N-acetyltransferase" evidence="1">
    <location>
        <begin position="34"/>
        <end position="186"/>
    </location>
</feature>
<dbReference type="InterPro" id="IPR016181">
    <property type="entry name" value="Acyl_CoA_acyltransferase"/>
</dbReference>
<dbReference type="HOGENOM" id="CLU_1383313_0_0_5"/>
<dbReference type="CDD" id="cd04301">
    <property type="entry name" value="NAT_SF"/>
    <property type="match status" value="1"/>
</dbReference>
<gene>
    <name evidence="2" type="ORF">Salmuc_02067</name>
</gene>
<evidence type="ECO:0000313" key="2">
    <source>
        <dbReference type="EMBL" id="EPX83459.1"/>
    </source>
</evidence>
<proteinExistence type="predicted"/>
<comment type="caution">
    <text evidence="2">The sequence shown here is derived from an EMBL/GenBank/DDBJ whole genome shotgun (WGS) entry which is preliminary data.</text>
</comment>
<keyword evidence="3" id="KW-1185">Reference proteome</keyword>
<name>S9SB44_9RHOB</name>
<protein>
    <recommendedName>
        <fullName evidence="1">N-acetyltransferase domain-containing protein</fullName>
    </recommendedName>
</protein>
<dbReference type="eggNOG" id="ENOG502ZFJ5">
    <property type="taxonomic scope" value="Bacteria"/>
</dbReference>
<dbReference type="Gene3D" id="3.40.630.30">
    <property type="match status" value="1"/>
</dbReference>
<dbReference type="EMBL" id="APVH01000015">
    <property type="protein sequence ID" value="EPX83459.1"/>
    <property type="molecule type" value="Genomic_DNA"/>
</dbReference>
<sequence>MLAENRKLKSDLRSFVAVAMQNGLQHYCLKRHPDIVRDLEAGVQRSEQLAESKYGKVLSMIQDVPGLRATRGETGERTYYLNAVDNVAYLEHELLDRRFVLHGIWVAPSYRGQGIAHRILRRLVDAADEADCGLALYHEPFGSEGLNKEELEAFYGRHGFQNHGCTPGGLFRFPKSPLDLYSRRQL</sequence>
<evidence type="ECO:0000259" key="1">
    <source>
        <dbReference type="PROSITE" id="PS51186"/>
    </source>
</evidence>
<dbReference type="InterPro" id="IPR000182">
    <property type="entry name" value="GNAT_dom"/>
</dbReference>
<accession>S9SB44</accession>